<dbReference type="PANTHER" id="PTHR43343:SF3">
    <property type="entry name" value="PROTEASE DO-LIKE 8, CHLOROPLASTIC"/>
    <property type="match status" value="1"/>
</dbReference>
<proteinExistence type="predicted"/>
<dbReference type="InterPro" id="IPR001940">
    <property type="entry name" value="Peptidase_S1C"/>
</dbReference>
<comment type="caution">
    <text evidence="4">The sequence shown here is derived from an EMBL/GenBank/DDBJ whole genome shotgun (WGS) entry which is preliminary data.</text>
</comment>
<dbReference type="InterPro" id="IPR001478">
    <property type="entry name" value="PDZ"/>
</dbReference>
<evidence type="ECO:0000256" key="1">
    <source>
        <dbReference type="ARBA" id="ARBA00022670"/>
    </source>
</evidence>
<name>A0ABP5R5J0_9MICO</name>
<gene>
    <name evidence="4" type="ORF">GCM10009851_39780</name>
</gene>
<keyword evidence="1" id="KW-0645">Protease</keyword>
<keyword evidence="5" id="KW-1185">Reference proteome</keyword>
<keyword evidence="2" id="KW-0378">Hydrolase</keyword>
<accession>A0ABP5R5J0</accession>
<dbReference type="InterPro" id="IPR009003">
    <property type="entry name" value="Peptidase_S1_PA"/>
</dbReference>
<evidence type="ECO:0000256" key="2">
    <source>
        <dbReference type="ARBA" id="ARBA00022801"/>
    </source>
</evidence>
<evidence type="ECO:0000259" key="3">
    <source>
        <dbReference type="PROSITE" id="PS50106"/>
    </source>
</evidence>
<dbReference type="Gene3D" id="2.30.42.10">
    <property type="match status" value="1"/>
</dbReference>
<dbReference type="EMBL" id="BAAAQY010000018">
    <property type="protein sequence ID" value="GAA2250247.1"/>
    <property type="molecule type" value="Genomic_DNA"/>
</dbReference>
<dbReference type="SUPFAM" id="SSF50156">
    <property type="entry name" value="PDZ domain-like"/>
    <property type="match status" value="1"/>
</dbReference>
<sequence>MSTHPHRRPTGAGRTAARATALVATTVVPLMLLTGCFALPGTDAGPAATSGPAAVGGDDSGAVGFDGVQSATLQIEAVGTFVDPSYGGYEAAGFGSGFLVSPDGIALTNNHVVTGAGTLKVWLGGDTSTTLNARVLGSSECLDLAAIQLQGDDFPYFAWADGDIVTAGDAYSAGFPLGDPVFTMTRGIVSKASTPADTPWASLDSVIEHDARIRSGNSGGPLVDPSGRLLGVNYAGSNLYDQNYAIHRDEVLSVIDELVAGENVLSLGINAQGLSDDEGNGLGIWVSSLASGGIADAAGLEPGDLITRMQGVSVGLDGTLADYCDVLRTHGQDASIDVEVYRPADGQYYRGQFNGDPLSAVSVLGSAGGASQATGEFTTITDDSGSVQVEVPAAWTQVDGSPFDDQRGNTYQSIVASPDLAAYTAGWSVPGVNVLASQSAVANTSPADLVAEMAAALPQHGCVSAGTDDYDDGYHVGIYEYWTDCGPEKAEFLVVGATSTANDYIVLVAVQAVSEADLDAIDRVLGSFIAEY</sequence>
<dbReference type="PRINTS" id="PR00834">
    <property type="entry name" value="PROTEASES2C"/>
</dbReference>
<dbReference type="Proteomes" id="UP001500929">
    <property type="component" value="Unassembled WGS sequence"/>
</dbReference>
<dbReference type="InterPro" id="IPR041489">
    <property type="entry name" value="PDZ_6"/>
</dbReference>
<dbReference type="PANTHER" id="PTHR43343">
    <property type="entry name" value="PEPTIDASE S12"/>
    <property type="match status" value="1"/>
</dbReference>
<dbReference type="InterPro" id="IPR051201">
    <property type="entry name" value="Chloro_Bact_Ser_Proteases"/>
</dbReference>
<dbReference type="Pfam" id="PF17820">
    <property type="entry name" value="PDZ_6"/>
    <property type="match status" value="1"/>
</dbReference>
<dbReference type="PROSITE" id="PS50106">
    <property type="entry name" value="PDZ"/>
    <property type="match status" value="1"/>
</dbReference>
<dbReference type="SMART" id="SM00228">
    <property type="entry name" value="PDZ"/>
    <property type="match status" value="1"/>
</dbReference>
<dbReference type="SUPFAM" id="SSF50494">
    <property type="entry name" value="Trypsin-like serine proteases"/>
    <property type="match status" value="1"/>
</dbReference>
<reference evidence="5" key="1">
    <citation type="journal article" date="2019" name="Int. J. Syst. Evol. Microbiol.">
        <title>The Global Catalogue of Microorganisms (GCM) 10K type strain sequencing project: providing services to taxonomists for standard genome sequencing and annotation.</title>
        <authorList>
            <consortium name="The Broad Institute Genomics Platform"/>
            <consortium name="The Broad Institute Genome Sequencing Center for Infectious Disease"/>
            <person name="Wu L."/>
            <person name="Ma J."/>
        </authorList>
    </citation>
    <scope>NUCLEOTIDE SEQUENCE [LARGE SCALE GENOMIC DNA]</scope>
    <source>
        <strain evidence="5">JCM 16117</strain>
    </source>
</reference>
<dbReference type="Pfam" id="PF13365">
    <property type="entry name" value="Trypsin_2"/>
    <property type="match status" value="1"/>
</dbReference>
<dbReference type="InterPro" id="IPR036034">
    <property type="entry name" value="PDZ_sf"/>
</dbReference>
<dbReference type="Gene3D" id="2.40.10.120">
    <property type="match status" value="1"/>
</dbReference>
<evidence type="ECO:0000313" key="4">
    <source>
        <dbReference type="EMBL" id="GAA2250247.1"/>
    </source>
</evidence>
<feature type="domain" description="PDZ" evidence="3">
    <location>
        <begin position="252"/>
        <end position="342"/>
    </location>
</feature>
<protein>
    <recommendedName>
        <fullName evidence="3">PDZ domain-containing protein</fullName>
    </recommendedName>
</protein>
<dbReference type="RefSeq" id="WP_259481698.1">
    <property type="nucleotide sequence ID" value="NZ_BAAAQY010000018.1"/>
</dbReference>
<evidence type="ECO:0000313" key="5">
    <source>
        <dbReference type="Proteomes" id="UP001500929"/>
    </source>
</evidence>
<organism evidence="4 5">
    <name type="scientific">Herbiconiux moechotypicola</name>
    <dbReference type="NCBI Taxonomy" id="637393"/>
    <lineage>
        <taxon>Bacteria</taxon>
        <taxon>Bacillati</taxon>
        <taxon>Actinomycetota</taxon>
        <taxon>Actinomycetes</taxon>
        <taxon>Micrococcales</taxon>
        <taxon>Microbacteriaceae</taxon>
        <taxon>Herbiconiux</taxon>
    </lineage>
</organism>